<dbReference type="OrthoDB" id="154356at2759"/>
<keyword evidence="4 6" id="KW-0539">Nucleus</keyword>
<keyword evidence="2 6" id="KW-0805">Transcription regulation</keyword>
<dbReference type="GO" id="GO:0016251">
    <property type="term" value="F:RNA polymerase II general transcription initiation factor activity"/>
    <property type="evidence" value="ECO:0007669"/>
    <property type="project" value="TreeGrafter"/>
</dbReference>
<dbReference type="EMBL" id="KV454434">
    <property type="protein sequence ID" value="ODQ78713.1"/>
    <property type="molecule type" value="Genomic_DNA"/>
</dbReference>
<dbReference type="STRING" id="984486.A0A1E3QLZ4"/>
<evidence type="ECO:0000256" key="2">
    <source>
        <dbReference type="ARBA" id="ARBA00023015"/>
    </source>
</evidence>
<evidence type="ECO:0000256" key="3">
    <source>
        <dbReference type="ARBA" id="ARBA00023163"/>
    </source>
</evidence>
<dbReference type="GO" id="GO:0006325">
    <property type="term" value="P:chromatin organization"/>
    <property type="evidence" value="ECO:0007669"/>
    <property type="project" value="EnsemblFungi"/>
</dbReference>
<dbReference type="GeneID" id="30145091"/>
<dbReference type="PRINTS" id="PR01443">
    <property type="entry name" value="TFIID30KDSUB"/>
</dbReference>
<dbReference type="InterPro" id="IPR003923">
    <property type="entry name" value="TAF10"/>
</dbReference>
<dbReference type="GO" id="GO:0000124">
    <property type="term" value="C:SAGA complex"/>
    <property type="evidence" value="ECO:0007669"/>
    <property type="project" value="EnsemblFungi"/>
</dbReference>
<dbReference type="GO" id="GO:0060090">
    <property type="term" value="F:molecular adaptor activity"/>
    <property type="evidence" value="ECO:0007669"/>
    <property type="project" value="EnsemblFungi"/>
</dbReference>
<dbReference type="Pfam" id="PF03540">
    <property type="entry name" value="TAF10"/>
    <property type="match status" value="1"/>
</dbReference>
<evidence type="ECO:0000256" key="6">
    <source>
        <dbReference type="PIRNR" id="PIRNR017246"/>
    </source>
</evidence>
<evidence type="ECO:0000313" key="8">
    <source>
        <dbReference type="Proteomes" id="UP000094336"/>
    </source>
</evidence>
<dbReference type="PANTHER" id="PTHR21242">
    <property type="entry name" value="TRANSCRIPTION INITIATION FACTOR TFIID SUBUNIT 10"/>
    <property type="match status" value="1"/>
</dbReference>
<dbReference type="AlphaFoldDB" id="A0A1E3QLZ4"/>
<organism evidence="7 8">
    <name type="scientific">Babjeviella inositovora NRRL Y-12698</name>
    <dbReference type="NCBI Taxonomy" id="984486"/>
    <lineage>
        <taxon>Eukaryota</taxon>
        <taxon>Fungi</taxon>
        <taxon>Dikarya</taxon>
        <taxon>Ascomycota</taxon>
        <taxon>Saccharomycotina</taxon>
        <taxon>Pichiomycetes</taxon>
        <taxon>Serinales incertae sedis</taxon>
        <taxon>Babjeviella</taxon>
    </lineage>
</organism>
<proteinExistence type="inferred from homology"/>
<sequence length="176" mass="19236">MPDANEAPPSELDMDVDEEINKEDALFDESEGEDLNGNMVPELPQLSRKDKTLKEIVDMMDDFAPIIPDAVTDYYLAKNGFDCSDVKIKRVLALATQKFISDIATDAYEFSRIRSVASVSNSQAKARQLLASQQAGSTSSGGGSTANQAKIVLTMEDLSAALSEYGLNVNKPEFYR</sequence>
<dbReference type="GO" id="GO:1990841">
    <property type="term" value="F:promoter-specific chromatin binding"/>
    <property type="evidence" value="ECO:0007669"/>
    <property type="project" value="TreeGrafter"/>
</dbReference>
<dbReference type="GO" id="GO:0005669">
    <property type="term" value="C:transcription factor TFIID complex"/>
    <property type="evidence" value="ECO:0007669"/>
    <property type="project" value="EnsemblFungi"/>
</dbReference>
<dbReference type="PIRSF" id="PIRSF017246">
    <property type="entry name" value="TFIID_TAF10"/>
    <property type="match status" value="1"/>
</dbReference>
<comment type="subcellular location">
    <subcellularLocation>
        <location evidence="1 6">Nucleus</location>
    </subcellularLocation>
</comment>
<evidence type="ECO:0000256" key="5">
    <source>
        <dbReference type="ARBA" id="ARBA00025730"/>
    </source>
</evidence>
<dbReference type="GO" id="GO:0046695">
    <property type="term" value="C:SLIK (SAGA-like) complex"/>
    <property type="evidence" value="ECO:0007669"/>
    <property type="project" value="EnsemblFungi"/>
</dbReference>
<reference evidence="8" key="1">
    <citation type="submission" date="2016-05" db="EMBL/GenBank/DDBJ databases">
        <title>Comparative genomics of biotechnologically important yeasts.</title>
        <authorList>
            <consortium name="DOE Joint Genome Institute"/>
            <person name="Riley R."/>
            <person name="Haridas S."/>
            <person name="Wolfe K.H."/>
            <person name="Lopes M.R."/>
            <person name="Hittinger C.T."/>
            <person name="Goker M."/>
            <person name="Salamov A."/>
            <person name="Wisecaver J."/>
            <person name="Long T.M."/>
            <person name="Aerts A.L."/>
            <person name="Barry K."/>
            <person name="Choi C."/>
            <person name="Clum A."/>
            <person name="Coughlan A.Y."/>
            <person name="Deshpande S."/>
            <person name="Douglass A.P."/>
            <person name="Hanson S.J."/>
            <person name="Klenk H.-P."/>
            <person name="Labutti K."/>
            <person name="Lapidus A."/>
            <person name="Lindquist E."/>
            <person name="Lipzen A."/>
            <person name="Meier-Kolthoff J.P."/>
            <person name="Ohm R.A."/>
            <person name="Otillar R.P."/>
            <person name="Pangilinan J."/>
            <person name="Peng Y."/>
            <person name="Rokas A."/>
            <person name="Rosa C.A."/>
            <person name="Scheuner C."/>
            <person name="Sibirny A.A."/>
            <person name="Slot J.C."/>
            <person name="Stielow J.B."/>
            <person name="Sun H."/>
            <person name="Kurtzman C.P."/>
            <person name="Blackwell M."/>
            <person name="Grigoriev I.V."/>
            <person name="Jeffries T.W."/>
        </authorList>
    </citation>
    <scope>NUCLEOTIDE SEQUENCE [LARGE SCALE GENOMIC DNA]</scope>
    <source>
        <strain evidence="8">NRRL Y-12698</strain>
    </source>
</reference>
<dbReference type="GO" id="GO:0051123">
    <property type="term" value="P:RNA polymerase II preinitiation complex assembly"/>
    <property type="evidence" value="ECO:0007669"/>
    <property type="project" value="EnsemblFungi"/>
</dbReference>
<dbReference type="RefSeq" id="XP_018984041.1">
    <property type="nucleotide sequence ID" value="XM_019127238.1"/>
</dbReference>
<dbReference type="Proteomes" id="UP000094336">
    <property type="component" value="Unassembled WGS sequence"/>
</dbReference>
<dbReference type="GO" id="GO:0045944">
    <property type="term" value="P:positive regulation of transcription by RNA polymerase II"/>
    <property type="evidence" value="ECO:0007669"/>
    <property type="project" value="EnsemblFungi"/>
</dbReference>
<keyword evidence="8" id="KW-1185">Reference proteome</keyword>
<protein>
    <recommendedName>
        <fullName evidence="6">Transcription initiation factor TFIID subunit 10</fullName>
    </recommendedName>
</protein>
<comment type="function">
    <text evidence="6">Functions as a component of both the DNA-binding general transcription initiation factor complex TFIID and the transcription coactivator SAGA complex. Binding of TFIID to a promoter (with or without TATA element) is the initial step in pre-initiation complex (PIC) formation. TFIID plays a key role in the regulation of gene expression by RNA polymerase II through different activities such as transcription activator interaction, core promoter recognition and selectivity, TFIIA and TFIIB interaction, chromatin modification (histone acetylation by TAF1), facilitation of DNA opening and initiation of transcription. SAGA acts as a general cofactor required for essentially all RNA polymerase II transcription. At the promoters, SAGA is required for transcription pre-initiation complex (PIC) recruitment. It influences RNA polymerase II transcriptional activity through different activities such as TBP interaction (via core/TAF module) and promoter selectivity, interaction with transcription activators (via Tra1/SPT module), and chromatin modification through histone acetylation (via HAT module) and deubiquitination (via DUB module). SAGA preferentially acetylates histones H3 (to form H3K9ac, H3K14ac, H3K18ac and H3K23ac) and H2B and deubiquitinates histone H2B. SAGA interacts with DNA via upstream activating sequences (UASs).</text>
</comment>
<gene>
    <name evidence="7" type="ORF">BABINDRAFT_152346</name>
</gene>
<evidence type="ECO:0000313" key="7">
    <source>
        <dbReference type="EMBL" id="ODQ78713.1"/>
    </source>
</evidence>
<evidence type="ECO:0000256" key="1">
    <source>
        <dbReference type="ARBA" id="ARBA00004123"/>
    </source>
</evidence>
<evidence type="ECO:0000256" key="4">
    <source>
        <dbReference type="ARBA" id="ARBA00023242"/>
    </source>
</evidence>
<name>A0A1E3QLZ4_9ASCO</name>
<keyword evidence="3 6" id="KW-0804">Transcription</keyword>
<accession>A0A1E3QLZ4</accession>
<dbReference type="GO" id="GO:0042802">
    <property type="term" value="F:identical protein binding"/>
    <property type="evidence" value="ECO:0007669"/>
    <property type="project" value="EnsemblFungi"/>
</dbReference>
<dbReference type="PANTHER" id="PTHR21242:SF0">
    <property type="entry name" value="TRANSCRIPTION INITIATION FACTOR TFIID SUBUNIT 10"/>
    <property type="match status" value="1"/>
</dbReference>
<comment type="similarity">
    <text evidence="5 6">Belongs to the TAF10 family.</text>
</comment>
<dbReference type="CDD" id="cd07982">
    <property type="entry name" value="HFD_TAF10"/>
    <property type="match status" value="1"/>
</dbReference>